<evidence type="ECO:0000313" key="1">
    <source>
        <dbReference type="EMBL" id="XPM64194.1"/>
    </source>
</evidence>
<reference evidence="1 2" key="1">
    <citation type="journal article" date="2016" name="Genome Announc.">
        <title>Draft Genome Sequence of the Thermotolerant Cyanobacterium Desertifilum sp. IPPAS B-1220.</title>
        <authorList>
            <person name="Mironov K.S."/>
            <person name="Sinetova M.A."/>
            <person name="Bolatkhan K."/>
            <person name="Zayadan B.K."/>
            <person name="Ustinova V.V."/>
            <person name="Kupriyanova E.V."/>
            <person name="Skrypnik A.N."/>
            <person name="Gogoleva N.E."/>
            <person name="Gogolev Y.V."/>
            <person name="Los D.A."/>
        </authorList>
    </citation>
    <scope>NUCLEOTIDE SEQUENCE [LARGE SCALE GENOMIC DNA]</scope>
    <source>
        <strain evidence="1 2">IPPAS B-1220</strain>
    </source>
</reference>
<dbReference type="Proteomes" id="UP000095472">
    <property type="component" value="Chromosome"/>
</dbReference>
<keyword evidence="2" id="KW-1185">Reference proteome</keyword>
<accession>A0ACD5GV88</accession>
<protein>
    <submittedName>
        <fullName evidence="1">Uncharacterized protein</fullName>
    </submittedName>
</protein>
<organism evidence="1 2">
    <name type="scientific">Desertifilum tharense IPPAS B-1220</name>
    <dbReference type="NCBI Taxonomy" id="1781255"/>
    <lineage>
        <taxon>Bacteria</taxon>
        <taxon>Bacillati</taxon>
        <taxon>Cyanobacteriota</taxon>
        <taxon>Cyanophyceae</taxon>
        <taxon>Desertifilales</taxon>
        <taxon>Desertifilaceae</taxon>
        <taxon>Desertifilum</taxon>
    </lineage>
</organism>
<evidence type="ECO:0000313" key="2">
    <source>
        <dbReference type="Proteomes" id="UP000095472"/>
    </source>
</evidence>
<name>A0ACD5GV88_9CYAN</name>
<dbReference type="EMBL" id="CP182909">
    <property type="protein sequence ID" value="XPM64194.1"/>
    <property type="molecule type" value="Genomic_DNA"/>
</dbReference>
<sequence>MIQHFPSIDYLVAVLEKAVKAVRKGGKIFLGDLRSLPLLEAYHTSVQLYRADQGETRSQLLNTAQLAIAQEEELVIDPAFFNALKHHLPEIAQIEILPKRGIHHNELTRFRYDVTLEIGEPLPVTSDIQWLEWQPHWTLAEIEERLRSQRPLKIGWRHITNARLETELKTQQWLHNNAAPDTVGEWQTYLQTQPPKCSIPKPFGNSPKPSTTKFTSVG</sequence>
<gene>
    <name evidence="1" type="ORF">BH720_035315</name>
</gene>
<proteinExistence type="predicted"/>